<dbReference type="Proteomes" id="UP000783390">
    <property type="component" value="Unassembled WGS sequence"/>
</dbReference>
<feature type="transmembrane region" description="Helical" evidence="4">
    <location>
        <begin position="165"/>
        <end position="188"/>
    </location>
</feature>
<dbReference type="SUPFAM" id="SSF48334">
    <property type="entry name" value="DNA repair protein MutS, domain III"/>
    <property type="match status" value="1"/>
</dbReference>
<keyword evidence="4" id="KW-1133">Transmembrane helix</keyword>
<protein>
    <submittedName>
        <fullName evidence="6">DNA mismatch repair ATPase MutS</fullName>
    </submittedName>
</protein>
<dbReference type="Pfam" id="PF00488">
    <property type="entry name" value="MutS_V"/>
    <property type="match status" value="1"/>
</dbReference>
<evidence type="ECO:0000256" key="2">
    <source>
        <dbReference type="ARBA" id="ARBA00022840"/>
    </source>
</evidence>
<keyword evidence="3" id="KW-0238">DNA-binding</keyword>
<dbReference type="Gene3D" id="3.40.50.300">
    <property type="entry name" value="P-loop containing nucleotide triphosphate hydrolases"/>
    <property type="match status" value="1"/>
</dbReference>
<organism evidence="6 7">
    <name type="scientific">Clostridium moniliforme</name>
    <dbReference type="NCBI Taxonomy" id="39489"/>
    <lineage>
        <taxon>Bacteria</taxon>
        <taxon>Bacillati</taxon>
        <taxon>Bacillota</taxon>
        <taxon>Clostridia</taxon>
        <taxon>Eubacteriales</taxon>
        <taxon>Clostridiaceae</taxon>
        <taxon>Clostridium</taxon>
    </lineage>
</organism>
<evidence type="ECO:0000256" key="1">
    <source>
        <dbReference type="ARBA" id="ARBA00022741"/>
    </source>
</evidence>
<dbReference type="SMART" id="SM00534">
    <property type="entry name" value="MUTSac"/>
    <property type="match status" value="1"/>
</dbReference>
<keyword evidence="1" id="KW-0547">Nucleotide-binding</keyword>
<feature type="domain" description="DNA mismatch repair proteins mutS family" evidence="5">
    <location>
        <begin position="365"/>
        <end position="550"/>
    </location>
</feature>
<dbReference type="EMBL" id="JAGGJZ010000013">
    <property type="protein sequence ID" value="MBP1890840.1"/>
    <property type="molecule type" value="Genomic_DNA"/>
</dbReference>
<evidence type="ECO:0000256" key="4">
    <source>
        <dbReference type="SAM" id="Phobius"/>
    </source>
</evidence>
<keyword evidence="7" id="KW-1185">Reference proteome</keyword>
<evidence type="ECO:0000313" key="7">
    <source>
        <dbReference type="Proteomes" id="UP000783390"/>
    </source>
</evidence>
<dbReference type="RefSeq" id="WP_209797755.1">
    <property type="nucleotide sequence ID" value="NZ_JAGGJZ010000013.1"/>
</dbReference>
<evidence type="ECO:0000259" key="5">
    <source>
        <dbReference type="SMART" id="SM00534"/>
    </source>
</evidence>
<dbReference type="InterPro" id="IPR027417">
    <property type="entry name" value="P-loop_NTPase"/>
</dbReference>
<keyword evidence="4" id="KW-0812">Transmembrane</keyword>
<comment type="caution">
    <text evidence="6">The sequence shown here is derived from an EMBL/GenBank/DDBJ whole genome shotgun (WGS) entry which is preliminary data.</text>
</comment>
<keyword evidence="4" id="KW-0472">Membrane</keyword>
<accession>A0ABS4F3L1</accession>
<dbReference type="InterPro" id="IPR045076">
    <property type="entry name" value="MutS"/>
</dbReference>
<feature type="transmembrane region" description="Helical" evidence="4">
    <location>
        <begin position="6"/>
        <end position="23"/>
    </location>
</feature>
<dbReference type="InterPro" id="IPR036187">
    <property type="entry name" value="DNA_mismatch_repair_MutS_sf"/>
</dbReference>
<dbReference type="Gene3D" id="1.10.1420.10">
    <property type="match status" value="1"/>
</dbReference>
<proteinExistence type="predicted"/>
<sequence>MNFVIGLIITILVFSLFFIYSKYKMNKFMKEEIDRRWGKFQSIKNSKVDFKYTKAYFENTKSCFHIDDITWSDLDMDDIFKAMNNTMTSVGEEVLYNILRKPLFNEVELKKREKLIKFFEENEKISKAIQLKLWNLGKKKKLCISDYFYKDKEEVVNGNSKLRLVLYNILSITPVLLTILGIFFYNYFFALMGLNIALNMYIHKKTKEKYENRIEDYIYMISLVNCAKDIYKLNYKNINENYIHIEKTLHLLKGLEKSVFVNATNATSEALAFNEIFNLFFLREVRTFERINKTLYKNMKDLESIYKYVGEIDSLIAVASFRSVIEYYCIPNLTISNNKAENKIEFKNIYHPLIKNPVKNSIDINKCLLITGSNASGKSTFLRTIGINSIFAQTIYTAFADEYSSSYFRLFTSMALKDDMFSNESYYMVESKSLKRILDNVNEEIPILCFIDEILRGTNTIERISASTEILKHLSNKNCICIAATHDIELTYILENSFYNCHFQEQIKDNNIIFDYKVYDGRSITRNAIKILSIIGYDENIVKRAENRAEFFLKNSYWEEIN</sequence>
<dbReference type="PANTHER" id="PTHR11361:SF152">
    <property type="entry name" value="DNA MISMATCH REPAIR PROTEIN"/>
    <property type="match status" value="1"/>
</dbReference>
<gene>
    <name evidence="6" type="ORF">J2Z53_002462</name>
</gene>
<dbReference type="PANTHER" id="PTHR11361">
    <property type="entry name" value="DNA MISMATCH REPAIR PROTEIN MUTS FAMILY MEMBER"/>
    <property type="match status" value="1"/>
</dbReference>
<evidence type="ECO:0000313" key="6">
    <source>
        <dbReference type="EMBL" id="MBP1890840.1"/>
    </source>
</evidence>
<name>A0ABS4F3L1_9CLOT</name>
<dbReference type="SUPFAM" id="SSF52540">
    <property type="entry name" value="P-loop containing nucleoside triphosphate hydrolases"/>
    <property type="match status" value="1"/>
</dbReference>
<keyword evidence="2" id="KW-0067">ATP-binding</keyword>
<reference evidence="6 7" key="1">
    <citation type="submission" date="2021-03" db="EMBL/GenBank/DDBJ databases">
        <title>Genomic Encyclopedia of Type Strains, Phase IV (KMG-IV): sequencing the most valuable type-strain genomes for metagenomic binning, comparative biology and taxonomic classification.</title>
        <authorList>
            <person name="Goeker M."/>
        </authorList>
    </citation>
    <scope>NUCLEOTIDE SEQUENCE [LARGE SCALE GENOMIC DNA]</scope>
    <source>
        <strain evidence="6 7">DSM 3984</strain>
    </source>
</reference>
<evidence type="ECO:0000256" key="3">
    <source>
        <dbReference type="ARBA" id="ARBA00023125"/>
    </source>
</evidence>
<dbReference type="InterPro" id="IPR000432">
    <property type="entry name" value="DNA_mismatch_repair_MutS_C"/>
</dbReference>